<sequence length="62" mass="7032">MGRLRKVCGQGTNELSPDDNVDSSEKPFIPDDYVLKMIVSKCRRFKFSFSTDHSACFDFPAP</sequence>
<feature type="region of interest" description="Disordered" evidence="1">
    <location>
        <begin position="1"/>
        <end position="24"/>
    </location>
</feature>
<reference evidence="3" key="1">
    <citation type="journal article" date="2013" name="Nature">
        <title>Draft genome of the wheat A-genome progenitor Triticum urartu.</title>
        <authorList>
            <person name="Ling H.Q."/>
            <person name="Zhao S."/>
            <person name="Liu D."/>
            <person name="Wang J."/>
            <person name="Sun H."/>
            <person name="Zhang C."/>
            <person name="Fan H."/>
            <person name="Li D."/>
            <person name="Dong L."/>
            <person name="Tao Y."/>
            <person name="Gao C."/>
            <person name="Wu H."/>
            <person name="Li Y."/>
            <person name="Cui Y."/>
            <person name="Guo X."/>
            <person name="Zheng S."/>
            <person name="Wang B."/>
            <person name="Yu K."/>
            <person name="Liang Q."/>
            <person name="Yang W."/>
            <person name="Lou X."/>
            <person name="Chen J."/>
            <person name="Feng M."/>
            <person name="Jian J."/>
            <person name="Zhang X."/>
            <person name="Luo G."/>
            <person name="Jiang Y."/>
            <person name="Liu J."/>
            <person name="Wang Z."/>
            <person name="Sha Y."/>
            <person name="Zhang B."/>
            <person name="Wu H."/>
            <person name="Tang D."/>
            <person name="Shen Q."/>
            <person name="Xue P."/>
            <person name="Zou S."/>
            <person name="Wang X."/>
            <person name="Liu X."/>
            <person name="Wang F."/>
            <person name="Yang Y."/>
            <person name="An X."/>
            <person name="Dong Z."/>
            <person name="Zhang K."/>
            <person name="Zhang X."/>
            <person name="Luo M.C."/>
            <person name="Dvorak J."/>
            <person name="Tong Y."/>
            <person name="Wang J."/>
            <person name="Yang H."/>
            <person name="Li Z."/>
            <person name="Wang D."/>
            <person name="Zhang A."/>
            <person name="Wang J."/>
        </authorList>
    </citation>
    <scope>NUCLEOTIDE SEQUENCE</scope>
    <source>
        <strain evidence="3">cv. G1812</strain>
    </source>
</reference>
<reference evidence="2" key="2">
    <citation type="submission" date="2018-03" db="EMBL/GenBank/DDBJ databases">
        <title>The Triticum urartu genome reveals the dynamic nature of wheat genome evolution.</title>
        <authorList>
            <person name="Ling H."/>
            <person name="Ma B."/>
            <person name="Shi X."/>
            <person name="Liu H."/>
            <person name="Dong L."/>
            <person name="Sun H."/>
            <person name="Cao Y."/>
            <person name="Gao Q."/>
            <person name="Zheng S."/>
            <person name="Li Y."/>
            <person name="Yu Y."/>
            <person name="Du H."/>
            <person name="Qi M."/>
            <person name="Li Y."/>
            <person name="Yu H."/>
            <person name="Cui Y."/>
            <person name="Wang N."/>
            <person name="Chen C."/>
            <person name="Wu H."/>
            <person name="Zhao Y."/>
            <person name="Zhang J."/>
            <person name="Li Y."/>
            <person name="Zhou W."/>
            <person name="Zhang B."/>
            <person name="Hu W."/>
            <person name="Eijk M."/>
            <person name="Tang J."/>
            <person name="Witsenboer H."/>
            <person name="Zhao S."/>
            <person name="Li Z."/>
            <person name="Zhang A."/>
            <person name="Wang D."/>
            <person name="Liang C."/>
        </authorList>
    </citation>
    <scope>NUCLEOTIDE SEQUENCE [LARGE SCALE GENOMIC DNA]</scope>
    <source>
        <strain evidence="2">cv. G1812</strain>
    </source>
</reference>
<organism evidence="2 3">
    <name type="scientific">Triticum urartu</name>
    <name type="common">Red wild einkorn</name>
    <name type="synonym">Crithodium urartu</name>
    <dbReference type="NCBI Taxonomy" id="4572"/>
    <lineage>
        <taxon>Eukaryota</taxon>
        <taxon>Viridiplantae</taxon>
        <taxon>Streptophyta</taxon>
        <taxon>Embryophyta</taxon>
        <taxon>Tracheophyta</taxon>
        <taxon>Spermatophyta</taxon>
        <taxon>Magnoliopsida</taxon>
        <taxon>Liliopsida</taxon>
        <taxon>Poales</taxon>
        <taxon>Poaceae</taxon>
        <taxon>BOP clade</taxon>
        <taxon>Pooideae</taxon>
        <taxon>Triticodae</taxon>
        <taxon>Triticeae</taxon>
        <taxon>Triticinae</taxon>
        <taxon>Triticum</taxon>
    </lineage>
</organism>
<name>A0A8R7TSN8_TRIUA</name>
<evidence type="ECO:0000313" key="3">
    <source>
        <dbReference type="Proteomes" id="UP000015106"/>
    </source>
</evidence>
<evidence type="ECO:0000256" key="1">
    <source>
        <dbReference type="SAM" id="MobiDB-lite"/>
    </source>
</evidence>
<dbReference type="Gramene" id="TuG1812G0300001404.01.T02">
    <property type="protein sequence ID" value="TuG1812G0300001404.01.T02.cds437967"/>
    <property type="gene ID" value="TuG1812G0300001404.01"/>
</dbReference>
<keyword evidence="3" id="KW-1185">Reference proteome</keyword>
<dbReference type="Proteomes" id="UP000015106">
    <property type="component" value="Chromosome 3"/>
</dbReference>
<accession>A0A8R7TSN8</accession>
<proteinExistence type="predicted"/>
<dbReference type="EnsemblPlants" id="TuG1812G0300001404.01.T02">
    <property type="protein sequence ID" value="TuG1812G0300001404.01.T02.cds437967"/>
    <property type="gene ID" value="TuG1812G0300001404.01"/>
</dbReference>
<protein>
    <submittedName>
        <fullName evidence="2">Uncharacterized protein</fullName>
    </submittedName>
</protein>
<evidence type="ECO:0000313" key="2">
    <source>
        <dbReference type="EnsemblPlants" id="TuG1812G0300001404.01.T01.cds437967"/>
    </source>
</evidence>
<dbReference type="Gramene" id="TuG1812G0300001404.01.T01">
    <property type="protein sequence ID" value="TuG1812G0300001404.01.T01.cds437967"/>
    <property type="gene ID" value="TuG1812G0300001404.01"/>
</dbReference>
<reference evidence="2" key="3">
    <citation type="submission" date="2022-06" db="UniProtKB">
        <authorList>
            <consortium name="EnsemblPlants"/>
        </authorList>
    </citation>
    <scope>IDENTIFICATION</scope>
</reference>
<dbReference type="AlphaFoldDB" id="A0A8R7TSN8"/>
<dbReference type="EnsemblPlants" id="TuG1812G0300001404.01.T01">
    <property type="protein sequence ID" value="TuG1812G0300001404.01.T01.cds437967"/>
    <property type="gene ID" value="TuG1812G0300001404.01"/>
</dbReference>